<evidence type="ECO:0000313" key="1">
    <source>
        <dbReference type="EMBL" id="KKL78104.1"/>
    </source>
</evidence>
<accession>A0A0F9EVJ6</accession>
<dbReference type="EMBL" id="LAZR01023559">
    <property type="protein sequence ID" value="KKL78104.1"/>
    <property type="molecule type" value="Genomic_DNA"/>
</dbReference>
<comment type="caution">
    <text evidence="1">The sequence shown here is derived from an EMBL/GenBank/DDBJ whole genome shotgun (WGS) entry which is preliminary data.</text>
</comment>
<sequence>MRKIDEIGICPNCECTISIFKTQNYKRFAKCEICGLSYALPKRGSINNSALVCSRNNFPILIIDKQNQPAYFWTDQPCFSCVSYDKCEQVKDLVIEFKGLQVYGY</sequence>
<proteinExistence type="predicted"/>
<name>A0A0F9EVJ6_9ZZZZ</name>
<protein>
    <submittedName>
        <fullName evidence="1">Uncharacterized protein</fullName>
    </submittedName>
</protein>
<gene>
    <name evidence="1" type="ORF">LCGC14_2028190</name>
</gene>
<organism evidence="1">
    <name type="scientific">marine sediment metagenome</name>
    <dbReference type="NCBI Taxonomy" id="412755"/>
    <lineage>
        <taxon>unclassified sequences</taxon>
        <taxon>metagenomes</taxon>
        <taxon>ecological metagenomes</taxon>
    </lineage>
</organism>
<reference evidence="1" key="1">
    <citation type="journal article" date="2015" name="Nature">
        <title>Complex archaea that bridge the gap between prokaryotes and eukaryotes.</title>
        <authorList>
            <person name="Spang A."/>
            <person name="Saw J.H."/>
            <person name="Jorgensen S.L."/>
            <person name="Zaremba-Niedzwiedzka K."/>
            <person name="Martijn J."/>
            <person name="Lind A.E."/>
            <person name="van Eijk R."/>
            <person name="Schleper C."/>
            <person name="Guy L."/>
            <person name="Ettema T.J."/>
        </authorList>
    </citation>
    <scope>NUCLEOTIDE SEQUENCE</scope>
</reference>
<dbReference type="AlphaFoldDB" id="A0A0F9EVJ6"/>